<dbReference type="AlphaFoldDB" id="A0A9Q5HZW7"/>
<proteinExistence type="predicted"/>
<organism evidence="3 4">
    <name type="scientific">Sanghuangporus baumii</name>
    <name type="common">Phellinus baumii</name>
    <dbReference type="NCBI Taxonomy" id="108892"/>
    <lineage>
        <taxon>Eukaryota</taxon>
        <taxon>Fungi</taxon>
        <taxon>Dikarya</taxon>
        <taxon>Basidiomycota</taxon>
        <taxon>Agaricomycotina</taxon>
        <taxon>Agaricomycetes</taxon>
        <taxon>Hymenochaetales</taxon>
        <taxon>Hymenochaetaceae</taxon>
        <taxon>Sanghuangporus</taxon>
    </lineage>
</organism>
<evidence type="ECO:0000256" key="2">
    <source>
        <dbReference type="SAM" id="MobiDB-lite"/>
    </source>
</evidence>
<dbReference type="OrthoDB" id="3269403at2759"/>
<reference evidence="3" key="1">
    <citation type="submission" date="2016-06" db="EMBL/GenBank/DDBJ databases">
        <title>Draft Genome sequence of the fungus Inonotus baumii.</title>
        <authorList>
            <person name="Zhu H."/>
            <person name="Lin W."/>
        </authorList>
    </citation>
    <scope>NUCLEOTIDE SEQUENCE</scope>
    <source>
        <strain evidence="3">821</strain>
    </source>
</reference>
<evidence type="ECO:0000313" key="4">
    <source>
        <dbReference type="Proteomes" id="UP000757232"/>
    </source>
</evidence>
<feature type="compositionally biased region" description="Polar residues" evidence="2">
    <location>
        <begin position="85"/>
        <end position="96"/>
    </location>
</feature>
<keyword evidence="1" id="KW-0175">Coiled coil</keyword>
<dbReference type="Proteomes" id="UP000757232">
    <property type="component" value="Unassembled WGS sequence"/>
</dbReference>
<name>A0A9Q5HZW7_SANBA</name>
<sequence>MEVDEHRAPASTSAVYSAVMRSVPQAGSNSRDATITSNNSVSVPLPNASVPEGNAPASAALRGEADPPATTGTTGSEKTRDASNNEDNAPQNQTPQFTFSMARDTVPPQVRFSIPAIIPMSRQVEDSTTFRPEKYFRSIGGRTGLTAIGDDRIVMDKRQVSEEQDHARVLEKELQKTQRQLQQAKRQLLEREEIRARGLEAQVTRTQQLLADFRFEGVQRSEGHFSNVKSPDNNWLTGLEGIPMKTPRKKTKEHKTLCAFVRYAFQQKFPKTPKETDFERHILADVDDVNKYEVGEHTGPVTDDLHIDALSGRSSEWNRRIIDILYQCILDKLNVDKLADDQEQMFRSLVCKKLLRVKAHCRASLQRPMIDGKFESEEEAIARRDAQKKQKSKQDRHNMRRHTIFDQRIKTCKTKLMVLPEPDRDVSPWNFLYNVLMAYGVEGMSSDESEDSSVRARRKIYHVKVLAWRKDIDKYLDFIDAHHIDIVSKRGTPGRTDRRRDHTFASDCGAKPELPRSFYDEMWLDGPAPKQAMIKMTVSKKNFKWLRIFDTQTE</sequence>
<comment type="caution">
    <text evidence="3">The sequence shown here is derived from an EMBL/GenBank/DDBJ whole genome shotgun (WGS) entry which is preliminary data.</text>
</comment>
<evidence type="ECO:0000256" key="1">
    <source>
        <dbReference type="SAM" id="Coils"/>
    </source>
</evidence>
<gene>
    <name evidence="3" type="ORF">A7U60_g4006</name>
</gene>
<accession>A0A9Q5HZW7</accession>
<dbReference type="EMBL" id="LNZH02000168">
    <property type="protein sequence ID" value="OCB88910.1"/>
    <property type="molecule type" value="Genomic_DNA"/>
</dbReference>
<feature type="region of interest" description="Disordered" evidence="2">
    <location>
        <begin position="23"/>
        <end position="96"/>
    </location>
</feature>
<feature type="coiled-coil region" evidence="1">
    <location>
        <begin position="160"/>
        <end position="209"/>
    </location>
</feature>
<feature type="compositionally biased region" description="Polar residues" evidence="2">
    <location>
        <begin position="25"/>
        <end position="42"/>
    </location>
</feature>
<keyword evidence="4" id="KW-1185">Reference proteome</keyword>
<protein>
    <submittedName>
        <fullName evidence="3">Uncharacterized protein</fullName>
    </submittedName>
</protein>
<evidence type="ECO:0000313" key="3">
    <source>
        <dbReference type="EMBL" id="OCB88910.1"/>
    </source>
</evidence>